<gene>
    <name evidence="2" type="ORF">A3Q41_02426</name>
</gene>
<sequence>MRQKQDVTVSTETGSSLLFVPATPDGSAALRGSAVGALTATITATAHAVGGGMFPSDAAIVLLALVCAGLGYAAAAVPIVIAPRLQLMATLAAAQTIGHVLLTIVDGDHHGSVLTQQMLAAHAIAIVVGAVIVHGAERGISHAATVVRRILPILAIVVVDDSPSAAPLPLYRTPGVHRLLDLSGSGNRGPPAASY</sequence>
<keyword evidence="1" id="KW-1133">Transmembrane helix</keyword>
<evidence type="ECO:0000256" key="1">
    <source>
        <dbReference type="SAM" id="Phobius"/>
    </source>
</evidence>
<reference evidence="3" key="2">
    <citation type="submission" date="2016-04" db="EMBL/GenBank/DDBJ databases">
        <title>Complete Genome and Plasmid Sequences for Rhodococcus fascians D188 and Draft Sequences for Rhodococcus spp. Isolates PBTS 1 and PBTS 2.</title>
        <authorList>
            <person name="Stamer R."/>
            <person name="Vereecke D."/>
            <person name="Zhang Y."/>
            <person name="Schilkey F."/>
            <person name="Devitt N."/>
            <person name="Randall J."/>
        </authorList>
    </citation>
    <scope>NUCLEOTIDE SEQUENCE [LARGE SCALE GENOMIC DNA]</scope>
    <source>
        <strain evidence="3">PBTS2</strain>
    </source>
</reference>
<reference evidence="2 3" key="1">
    <citation type="journal article" date="2016" name="Genome Announc.">
        <title>Complete Genome and Plasmid Sequences for Rhodococcus fascians D188 and Draft Sequences for Rhodococcus Isolates PBTS 1 and PBTS 2.</title>
        <authorList>
            <person name="Stamler R.A."/>
            <person name="Vereecke D."/>
            <person name="Zhang Y."/>
            <person name="Schilkey F."/>
            <person name="Devitt N."/>
            <person name="Randall J.J."/>
        </authorList>
    </citation>
    <scope>NUCLEOTIDE SEQUENCE [LARGE SCALE GENOMIC DNA]</scope>
    <source>
        <strain evidence="2 3">PBTS2</strain>
    </source>
</reference>
<evidence type="ECO:0000313" key="2">
    <source>
        <dbReference type="EMBL" id="AMY23725.1"/>
    </source>
</evidence>
<dbReference type="AlphaFoldDB" id="A0A143QKP1"/>
<organism evidence="2 3">
    <name type="scientific">Rhodococcoides fascians</name>
    <name type="common">Rhodococcus fascians</name>
    <dbReference type="NCBI Taxonomy" id="1828"/>
    <lineage>
        <taxon>Bacteria</taxon>
        <taxon>Bacillati</taxon>
        <taxon>Actinomycetota</taxon>
        <taxon>Actinomycetes</taxon>
        <taxon>Mycobacteriales</taxon>
        <taxon>Nocardiaceae</taxon>
        <taxon>Rhodococcoides</taxon>
    </lineage>
</organism>
<proteinExistence type="predicted"/>
<evidence type="ECO:0000313" key="3">
    <source>
        <dbReference type="Proteomes" id="UP000076038"/>
    </source>
</evidence>
<dbReference type="Proteomes" id="UP000076038">
    <property type="component" value="Chromosome"/>
</dbReference>
<dbReference type="EMBL" id="CP015220">
    <property type="protein sequence ID" value="AMY23725.1"/>
    <property type="molecule type" value="Genomic_DNA"/>
</dbReference>
<keyword evidence="1" id="KW-0812">Transmembrane</keyword>
<accession>A0A143QKP1</accession>
<dbReference type="KEGG" id="rhs:A3Q41_02426"/>
<feature type="transmembrane region" description="Helical" evidence="1">
    <location>
        <begin position="58"/>
        <end position="80"/>
    </location>
</feature>
<protein>
    <submittedName>
        <fullName evidence="2">Uncharacterized protein</fullName>
    </submittedName>
</protein>
<feature type="transmembrane region" description="Helical" evidence="1">
    <location>
        <begin position="117"/>
        <end position="136"/>
    </location>
</feature>
<name>A0A143QKP1_RHOFA</name>
<keyword evidence="1" id="KW-0472">Membrane</keyword>
<keyword evidence="3" id="KW-1185">Reference proteome</keyword>
<dbReference type="PATRIC" id="fig|1653479.3.peg.2456"/>